<dbReference type="Gene3D" id="3.30.70.100">
    <property type="match status" value="1"/>
</dbReference>
<sequence>MNSNTNNKLLSLLYVSKAVRPYTMAELDDLLEKSRIKNNAAEITGLLLYLCNERQESSLCRFMQVLEGEPAPVERLYERIKQDTRHYHVTLVRKASIAVRSFGNWSMGFRRLAASEIALAQGYFEPEHWWDNSKHNQQLDIVIDYLRSFYGMHR</sequence>
<evidence type="ECO:0000259" key="1">
    <source>
        <dbReference type="PROSITE" id="PS50925"/>
    </source>
</evidence>
<dbReference type="GO" id="GO:0071949">
    <property type="term" value="F:FAD binding"/>
    <property type="evidence" value="ECO:0007669"/>
    <property type="project" value="InterPro"/>
</dbReference>
<dbReference type="OrthoDB" id="1122028at2"/>
<comment type="caution">
    <text evidence="2">The sequence shown here is derived from an EMBL/GenBank/DDBJ whole genome shotgun (WGS) entry which is preliminary data.</text>
</comment>
<dbReference type="Pfam" id="PF04940">
    <property type="entry name" value="BLUF"/>
    <property type="match status" value="1"/>
</dbReference>
<dbReference type="Proteomes" id="UP000282759">
    <property type="component" value="Unassembled WGS sequence"/>
</dbReference>
<dbReference type="SUPFAM" id="SSF54975">
    <property type="entry name" value="Acylphosphatase/BLUF domain-like"/>
    <property type="match status" value="1"/>
</dbReference>
<gene>
    <name evidence="2" type="ORF">EOD41_02850</name>
</gene>
<dbReference type="AlphaFoldDB" id="A0A437MZ13"/>
<dbReference type="GO" id="GO:0009882">
    <property type="term" value="F:blue light photoreceptor activity"/>
    <property type="evidence" value="ECO:0007669"/>
    <property type="project" value="InterPro"/>
</dbReference>
<dbReference type="SMART" id="SM01034">
    <property type="entry name" value="BLUF"/>
    <property type="match status" value="1"/>
</dbReference>
<feature type="domain" description="BLUF" evidence="1">
    <location>
        <begin position="9"/>
        <end position="108"/>
    </location>
</feature>
<organism evidence="2 3">
    <name type="scientific">Mucilaginibacter limnophilus</name>
    <dbReference type="NCBI Taxonomy" id="1932778"/>
    <lineage>
        <taxon>Bacteria</taxon>
        <taxon>Pseudomonadati</taxon>
        <taxon>Bacteroidota</taxon>
        <taxon>Sphingobacteriia</taxon>
        <taxon>Sphingobacteriales</taxon>
        <taxon>Sphingobacteriaceae</taxon>
        <taxon>Mucilaginibacter</taxon>
    </lineage>
</organism>
<protein>
    <submittedName>
        <fullName evidence="2">BLUF domain-containing protein</fullName>
    </submittedName>
</protein>
<accession>A0A437MZ13</accession>
<reference evidence="2 3" key="1">
    <citation type="submission" date="2019-01" db="EMBL/GenBank/DDBJ databases">
        <authorList>
            <person name="Chen W.-M."/>
        </authorList>
    </citation>
    <scope>NUCLEOTIDE SEQUENCE [LARGE SCALE GENOMIC DNA]</scope>
    <source>
        <strain evidence="2 3">YBJ-36</strain>
    </source>
</reference>
<dbReference type="RefSeq" id="WP_127703259.1">
    <property type="nucleotide sequence ID" value="NZ_SACK01000001.1"/>
</dbReference>
<dbReference type="InterPro" id="IPR007024">
    <property type="entry name" value="BLUF_domain"/>
</dbReference>
<name>A0A437MZ13_9SPHI</name>
<keyword evidence="3" id="KW-1185">Reference proteome</keyword>
<dbReference type="InterPro" id="IPR036046">
    <property type="entry name" value="Acylphosphatase-like_dom_sf"/>
</dbReference>
<dbReference type="EMBL" id="SACK01000001">
    <property type="protein sequence ID" value="RVU02893.1"/>
    <property type="molecule type" value="Genomic_DNA"/>
</dbReference>
<dbReference type="PROSITE" id="PS50925">
    <property type="entry name" value="BLUF"/>
    <property type="match status" value="1"/>
</dbReference>
<proteinExistence type="predicted"/>
<evidence type="ECO:0000313" key="3">
    <source>
        <dbReference type="Proteomes" id="UP000282759"/>
    </source>
</evidence>
<evidence type="ECO:0000313" key="2">
    <source>
        <dbReference type="EMBL" id="RVU02893.1"/>
    </source>
</evidence>